<reference evidence="3" key="1">
    <citation type="submission" date="2022-11" db="EMBL/GenBank/DDBJ databases">
        <authorList>
            <person name="Scott C."/>
            <person name="Bruce N."/>
        </authorList>
    </citation>
    <scope>NUCLEOTIDE SEQUENCE</scope>
</reference>
<dbReference type="EMBL" id="CALLCH030000012">
    <property type="protein sequence ID" value="CAI4215311.1"/>
    <property type="molecule type" value="Genomic_DNA"/>
</dbReference>
<dbReference type="Proteomes" id="UP000838763">
    <property type="component" value="Unassembled WGS sequence"/>
</dbReference>
<evidence type="ECO:0000313" key="4">
    <source>
        <dbReference type="Proteomes" id="UP000838763"/>
    </source>
</evidence>
<comment type="caution">
    <text evidence="3">The sequence shown here is derived from an EMBL/GenBank/DDBJ whole genome shotgun (WGS) entry which is preliminary data.</text>
</comment>
<keyword evidence="1" id="KW-0676">Redox-active center</keyword>
<dbReference type="Gene3D" id="3.40.30.10">
    <property type="entry name" value="Glutaredoxin"/>
    <property type="match status" value="1"/>
</dbReference>
<dbReference type="InterPro" id="IPR004480">
    <property type="entry name" value="Monothiol_GRX-rel"/>
</dbReference>
<dbReference type="GO" id="GO:0015036">
    <property type="term" value="F:disulfide oxidoreductase activity"/>
    <property type="evidence" value="ECO:0007669"/>
    <property type="project" value="UniProtKB-ARBA"/>
</dbReference>
<name>A0A9P1H3F7_9PEZI</name>
<gene>
    <name evidence="3" type="ORF">PPNO1_LOCUS5024</name>
</gene>
<dbReference type="SUPFAM" id="SSF52833">
    <property type="entry name" value="Thioredoxin-like"/>
    <property type="match status" value="1"/>
</dbReference>
<dbReference type="GO" id="GO:0005759">
    <property type="term" value="C:mitochondrial matrix"/>
    <property type="evidence" value="ECO:0007669"/>
    <property type="project" value="TreeGrafter"/>
</dbReference>
<organism evidence="3 4">
    <name type="scientific">Parascedosporium putredinis</name>
    <dbReference type="NCBI Taxonomy" id="1442378"/>
    <lineage>
        <taxon>Eukaryota</taxon>
        <taxon>Fungi</taxon>
        <taxon>Dikarya</taxon>
        <taxon>Ascomycota</taxon>
        <taxon>Pezizomycotina</taxon>
        <taxon>Sordariomycetes</taxon>
        <taxon>Hypocreomycetidae</taxon>
        <taxon>Microascales</taxon>
        <taxon>Microascaceae</taxon>
        <taxon>Parascedosporium</taxon>
    </lineage>
</organism>
<dbReference type="PANTHER" id="PTHR10293:SF16">
    <property type="entry name" value="GLUTAREDOXIN-RELATED PROTEIN 5, MITOCHONDRIAL"/>
    <property type="match status" value="1"/>
</dbReference>
<evidence type="ECO:0000259" key="2">
    <source>
        <dbReference type="Pfam" id="PF00462"/>
    </source>
</evidence>
<feature type="domain" description="Glutaredoxin" evidence="2">
    <location>
        <begin position="79"/>
        <end position="120"/>
    </location>
</feature>
<dbReference type="OrthoDB" id="415696at2759"/>
<keyword evidence="4" id="KW-1185">Reference proteome</keyword>
<protein>
    <recommendedName>
        <fullName evidence="2">Glutaredoxin domain-containing protein</fullName>
    </recommendedName>
</protein>
<accession>A0A9P1H3F7</accession>
<dbReference type="InterPro" id="IPR036249">
    <property type="entry name" value="Thioredoxin-like_sf"/>
</dbReference>
<proteinExistence type="predicted"/>
<dbReference type="Pfam" id="PF00462">
    <property type="entry name" value="Glutaredoxin"/>
    <property type="match status" value="1"/>
</dbReference>
<evidence type="ECO:0000256" key="1">
    <source>
        <dbReference type="ARBA" id="ARBA00023284"/>
    </source>
</evidence>
<dbReference type="PROSITE" id="PS51354">
    <property type="entry name" value="GLUTAREDOXIN_2"/>
    <property type="match status" value="1"/>
</dbReference>
<dbReference type="PANTHER" id="PTHR10293">
    <property type="entry name" value="GLUTAREDOXIN FAMILY MEMBER"/>
    <property type="match status" value="1"/>
</dbReference>
<evidence type="ECO:0000313" key="3">
    <source>
        <dbReference type="EMBL" id="CAI4215311.1"/>
    </source>
</evidence>
<dbReference type="InterPro" id="IPR002109">
    <property type="entry name" value="Glutaredoxin"/>
</dbReference>
<dbReference type="AlphaFoldDB" id="A0A9P1H3F7"/>
<sequence length="156" mass="17488">MKTFASRNRNPPRSISFHSIQDASQDPYHVALALCHPRLPLLHHPRPRNRPLLARLLSDQTRQAIDKAVSTAPVILGMQGVDPAKFAAFNVLEDDELRQGIKEYSDWPTIPQFYLEGEFIGGCDILVSMHQSGDLATLLAEKKVLFDQAESEKKDA</sequence>